<feature type="transmembrane region" description="Helical" evidence="6">
    <location>
        <begin position="282"/>
        <end position="299"/>
    </location>
</feature>
<feature type="compositionally biased region" description="Basic and acidic residues" evidence="5">
    <location>
        <begin position="321"/>
        <end position="340"/>
    </location>
</feature>
<feature type="transmembrane region" description="Helical" evidence="6">
    <location>
        <begin position="152"/>
        <end position="174"/>
    </location>
</feature>
<dbReference type="GO" id="GO:0022857">
    <property type="term" value="F:transmembrane transporter activity"/>
    <property type="evidence" value="ECO:0007669"/>
    <property type="project" value="InterPro"/>
</dbReference>
<evidence type="ECO:0000313" key="8">
    <source>
        <dbReference type="Proteomes" id="UP000014064"/>
    </source>
</evidence>
<dbReference type="GeneID" id="20375805"/>
<dbReference type="OrthoDB" id="3437016at2759"/>
<evidence type="ECO:0008006" key="9">
    <source>
        <dbReference type="Google" id="ProtNLM"/>
    </source>
</evidence>
<name>R9A957_WALI9</name>
<dbReference type="InterPro" id="IPR011701">
    <property type="entry name" value="MFS"/>
</dbReference>
<evidence type="ECO:0000256" key="3">
    <source>
        <dbReference type="ARBA" id="ARBA00022989"/>
    </source>
</evidence>
<proteinExistence type="predicted"/>
<dbReference type="HOGENOM" id="CLU_752737_0_0_1"/>
<dbReference type="STRING" id="1299270.R9A957"/>
<evidence type="ECO:0000256" key="6">
    <source>
        <dbReference type="SAM" id="Phobius"/>
    </source>
</evidence>
<gene>
    <name evidence="7" type="ORF">J056_002853</name>
</gene>
<evidence type="ECO:0000313" key="7">
    <source>
        <dbReference type="EMBL" id="EOQ98743.1"/>
    </source>
</evidence>
<feature type="transmembrane region" description="Helical" evidence="6">
    <location>
        <begin position="99"/>
        <end position="118"/>
    </location>
</feature>
<feature type="compositionally biased region" description="Polar residues" evidence="5">
    <location>
        <begin position="345"/>
        <end position="354"/>
    </location>
</feature>
<dbReference type="PANTHER" id="PTHR23501">
    <property type="entry name" value="MAJOR FACILITATOR SUPERFAMILY"/>
    <property type="match status" value="1"/>
</dbReference>
<comment type="subcellular location">
    <subcellularLocation>
        <location evidence="1">Membrane</location>
        <topology evidence="1">Multi-pass membrane protein</topology>
    </subcellularLocation>
</comment>
<dbReference type="Gene3D" id="1.20.1720.10">
    <property type="entry name" value="Multidrug resistance protein D"/>
    <property type="match status" value="2"/>
</dbReference>
<dbReference type="RefSeq" id="XP_009270393.1">
    <property type="nucleotide sequence ID" value="XM_009272118.1"/>
</dbReference>
<organism evidence="7 8">
    <name type="scientific">Wallemia ichthyophaga (strain EXF-994 / CBS 113033)</name>
    <dbReference type="NCBI Taxonomy" id="1299270"/>
    <lineage>
        <taxon>Eukaryota</taxon>
        <taxon>Fungi</taxon>
        <taxon>Dikarya</taxon>
        <taxon>Basidiomycota</taxon>
        <taxon>Wallemiomycotina</taxon>
        <taxon>Wallemiomycetes</taxon>
        <taxon>Wallemiales</taxon>
        <taxon>Wallemiaceae</taxon>
        <taxon>Wallemia</taxon>
    </lineage>
</organism>
<keyword evidence="8" id="KW-1185">Reference proteome</keyword>
<dbReference type="PANTHER" id="PTHR23501:SF102">
    <property type="entry name" value="DRUG TRANSPORTER, PUTATIVE (AFU_ORTHOLOGUE AFUA_3G08530)-RELATED"/>
    <property type="match status" value="1"/>
</dbReference>
<keyword evidence="3 6" id="KW-1133">Transmembrane helix</keyword>
<feature type="transmembrane region" description="Helical" evidence="6">
    <location>
        <begin position="69"/>
        <end position="87"/>
    </location>
</feature>
<keyword evidence="2 6" id="KW-0812">Transmembrane</keyword>
<reference evidence="8" key="1">
    <citation type="journal article" date="2013" name="BMC Genomics">
        <title>Genome and transcriptome sequencing of the halophilic fungus Wallemia ichthyophaga: haloadaptations present and absent.</title>
        <authorList>
            <person name="Zajc J."/>
            <person name="Liu Y."/>
            <person name="Dai W."/>
            <person name="Yang Z."/>
            <person name="Hu J."/>
            <person name="Gostincar C."/>
            <person name="Gunde-Cimerman N."/>
        </authorList>
    </citation>
    <scope>NUCLEOTIDE SEQUENCE [LARGE SCALE GENOMIC DNA]</scope>
    <source>
        <strain evidence="8">EXF-994 / CBS 113033</strain>
    </source>
</reference>
<dbReference type="InterPro" id="IPR036259">
    <property type="entry name" value="MFS_trans_sf"/>
</dbReference>
<feature type="region of interest" description="Disordered" evidence="5">
    <location>
        <begin position="312"/>
        <end position="368"/>
    </location>
</feature>
<keyword evidence="4 6" id="KW-0472">Membrane</keyword>
<evidence type="ECO:0000256" key="4">
    <source>
        <dbReference type="ARBA" id="ARBA00023136"/>
    </source>
</evidence>
<dbReference type="eggNOG" id="KOG0254">
    <property type="taxonomic scope" value="Eukaryota"/>
</dbReference>
<dbReference type="AlphaFoldDB" id="R9A957"/>
<dbReference type="Proteomes" id="UP000014064">
    <property type="component" value="Unassembled WGS sequence"/>
</dbReference>
<evidence type="ECO:0000256" key="1">
    <source>
        <dbReference type="ARBA" id="ARBA00004141"/>
    </source>
</evidence>
<evidence type="ECO:0000256" key="5">
    <source>
        <dbReference type="SAM" id="MobiDB-lite"/>
    </source>
</evidence>
<dbReference type="SUPFAM" id="SSF103473">
    <property type="entry name" value="MFS general substrate transporter"/>
    <property type="match status" value="1"/>
</dbReference>
<feature type="transmembrane region" description="Helical" evidence="6">
    <location>
        <begin position="29"/>
        <end position="49"/>
    </location>
</feature>
<accession>R9A957</accession>
<evidence type="ECO:0000256" key="2">
    <source>
        <dbReference type="ARBA" id="ARBA00022692"/>
    </source>
</evidence>
<protein>
    <recommendedName>
        <fullName evidence="9">Major facilitator superfamily (MFS) profile domain-containing protein</fullName>
    </recommendedName>
</protein>
<dbReference type="EMBL" id="KE007252">
    <property type="protein sequence ID" value="EOQ98743.1"/>
    <property type="molecule type" value="Genomic_DNA"/>
</dbReference>
<dbReference type="Pfam" id="PF07690">
    <property type="entry name" value="MFS_1"/>
    <property type="match status" value="1"/>
</dbReference>
<feature type="compositionally biased region" description="Basic and acidic residues" evidence="5">
    <location>
        <begin position="355"/>
        <end position="368"/>
    </location>
</feature>
<feature type="transmembrane region" description="Helical" evidence="6">
    <location>
        <begin position="124"/>
        <end position="145"/>
    </location>
</feature>
<dbReference type="KEGG" id="wic:J056_002853"/>
<sequence>MSKDEHSESGESSELARSEEVHVLPKNNLWLCLPALLLVTFLGSLDSTIVSVSLNTISKDLNSSSQSAYSWVGTIYLLTCTVVGPVTGKMTDIMGMKPMLYSGIALFVLSSGLCGASNRGLVNSLVGLVHSLSNAIGPLIGGAIAEHTSWSWCFWINLPTSAIAFTMLFFFLNVSQPPHASFKEKFNSFDYLGLILIACMTLKQTNTSTSSFTFVRDLAGTMGISLGGVIMHTEAVKRLSKIDGGQRFADMSEIASLKEADISENLRMSVQQAYSKAISTNYIFTSCVIAVGFLASLSIKKYTLDVKNIKEGEEEEDGEEKGDGNKKGFRKEEDEGKGEIHLPATTASSDTTLVKTKDMENQKPKQHL</sequence>
<dbReference type="GO" id="GO:0005886">
    <property type="term" value="C:plasma membrane"/>
    <property type="evidence" value="ECO:0007669"/>
    <property type="project" value="TreeGrafter"/>
</dbReference>